<reference evidence="3 4" key="1">
    <citation type="submission" date="2014-04" db="EMBL/GenBank/DDBJ databases">
        <authorList>
            <consortium name="DOE Joint Genome Institute"/>
            <person name="Kuo A."/>
            <person name="Girlanda M."/>
            <person name="Perotto S."/>
            <person name="Kohler A."/>
            <person name="Nagy L.G."/>
            <person name="Floudas D."/>
            <person name="Copeland A."/>
            <person name="Barry K.W."/>
            <person name="Cichocki N."/>
            <person name="Veneault-Fourrey C."/>
            <person name="LaButti K."/>
            <person name="Lindquist E.A."/>
            <person name="Lipzen A."/>
            <person name="Lundell T."/>
            <person name="Morin E."/>
            <person name="Murat C."/>
            <person name="Sun H."/>
            <person name="Tunlid A."/>
            <person name="Henrissat B."/>
            <person name="Grigoriev I.V."/>
            <person name="Hibbett D.S."/>
            <person name="Martin F."/>
            <person name="Nordberg H.P."/>
            <person name="Cantor M.N."/>
            <person name="Hua S.X."/>
        </authorList>
    </citation>
    <scope>NUCLEOTIDE SEQUENCE [LARGE SCALE GENOMIC DNA]</scope>
    <source>
        <strain evidence="3 4">MUT 4182</strain>
    </source>
</reference>
<feature type="compositionally biased region" description="Low complexity" evidence="2">
    <location>
        <begin position="358"/>
        <end position="372"/>
    </location>
</feature>
<feature type="compositionally biased region" description="Low complexity" evidence="2">
    <location>
        <begin position="115"/>
        <end position="139"/>
    </location>
</feature>
<feature type="region of interest" description="Disordered" evidence="2">
    <location>
        <begin position="346"/>
        <end position="372"/>
    </location>
</feature>
<dbReference type="Proteomes" id="UP000054248">
    <property type="component" value="Unassembled WGS sequence"/>
</dbReference>
<name>A0A0C3Q3C9_9AGAM</name>
<feature type="compositionally biased region" description="Low complexity" evidence="2">
    <location>
        <begin position="253"/>
        <end position="262"/>
    </location>
</feature>
<accession>A0A0C3Q3C9</accession>
<evidence type="ECO:0000256" key="1">
    <source>
        <dbReference type="SAM" id="Coils"/>
    </source>
</evidence>
<feature type="region of interest" description="Disordered" evidence="2">
    <location>
        <begin position="1"/>
        <end position="27"/>
    </location>
</feature>
<feature type="compositionally biased region" description="Low complexity" evidence="2">
    <location>
        <begin position="213"/>
        <end position="228"/>
    </location>
</feature>
<reference evidence="4" key="2">
    <citation type="submission" date="2015-01" db="EMBL/GenBank/DDBJ databases">
        <title>Evolutionary Origins and Diversification of the Mycorrhizal Mutualists.</title>
        <authorList>
            <consortium name="DOE Joint Genome Institute"/>
            <consortium name="Mycorrhizal Genomics Consortium"/>
            <person name="Kohler A."/>
            <person name="Kuo A."/>
            <person name="Nagy L.G."/>
            <person name="Floudas D."/>
            <person name="Copeland A."/>
            <person name="Barry K.W."/>
            <person name="Cichocki N."/>
            <person name="Veneault-Fourrey C."/>
            <person name="LaButti K."/>
            <person name="Lindquist E.A."/>
            <person name="Lipzen A."/>
            <person name="Lundell T."/>
            <person name="Morin E."/>
            <person name="Murat C."/>
            <person name="Riley R."/>
            <person name="Ohm R."/>
            <person name="Sun H."/>
            <person name="Tunlid A."/>
            <person name="Henrissat B."/>
            <person name="Grigoriev I.V."/>
            <person name="Hibbett D.S."/>
            <person name="Martin F."/>
        </authorList>
    </citation>
    <scope>NUCLEOTIDE SEQUENCE [LARGE SCALE GENOMIC DNA]</scope>
    <source>
        <strain evidence="4">MUT 4182</strain>
    </source>
</reference>
<feature type="coiled-coil region" evidence="1">
    <location>
        <begin position="510"/>
        <end position="551"/>
    </location>
</feature>
<gene>
    <name evidence="3" type="ORF">M407DRAFT_33256</name>
</gene>
<keyword evidence="1" id="KW-0175">Coiled coil</keyword>
<evidence type="ECO:0000256" key="2">
    <source>
        <dbReference type="SAM" id="MobiDB-lite"/>
    </source>
</evidence>
<dbReference type="AlphaFoldDB" id="A0A0C3Q3C9"/>
<evidence type="ECO:0000313" key="4">
    <source>
        <dbReference type="Proteomes" id="UP000054248"/>
    </source>
</evidence>
<sequence length="601" mass="62208">MASTTESCLPFPSTPQQRQQHGDVPPGMLVFPGSPAYGLISLEQAQAKIRSGSGPAGRSLSGDVRGKKEGLGGFVARMRLGSEDKAAAATTSGGSVEGSIPPLIGSTGSVSHQENNSSKTPGSSTTTQTSATTTTATNARQPVLRQRKSGFLKIFGGGDKTPAAPMPTSPIPRSGTTMISSPVPVGMTDDGLPSPFLPGEGATRKPMALREIVGSQGSVSGPSPVLPSRESNPSWSPPASFQSRPSVAPQGTSSITPSSKSFSRSKETGLIVYGGSPNLGDEDTGSRGRSGTTSTVHCPQYDIGPKDESVRSDLSTMGGGEDDATEERKALLKLRHVSATNFLSSLPSGYLAQPYPGTTTTSSSTSSSTLNNSISFSSTCSEYQFSTSSSSASRPSVSASSDGKSPSATPSFNSLLSSSSSNWVSSSVYASSESSSSIAPSPLPVTPHSGGTGTMAHQQQMSMMSLVSPTPTQSSFLSSPGRTRQQQPFVDIRGGAGGADGGIMSMSSMITSVQEELAATRKQMRQQALEMERMKGELETLRKEKEEMKMMVCRSCGGRDVPPRSNSSESAGEPAEKRNAGVVNRPRAPTGSGGRFGNRMI</sequence>
<organism evidence="3 4">
    <name type="scientific">Tulasnella calospora MUT 4182</name>
    <dbReference type="NCBI Taxonomy" id="1051891"/>
    <lineage>
        <taxon>Eukaryota</taxon>
        <taxon>Fungi</taxon>
        <taxon>Dikarya</taxon>
        <taxon>Basidiomycota</taxon>
        <taxon>Agaricomycotina</taxon>
        <taxon>Agaricomycetes</taxon>
        <taxon>Cantharellales</taxon>
        <taxon>Tulasnellaceae</taxon>
        <taxon>Tulasnella</taxon>
    </lineage>
</organism>
<feature type="compositionally biased region" description="Polar residues" evidence="2">
    <location>
        <begin position="229"/>
        <end position="252"/>
    </location>
</feature>
<feature type="region of interest" description="Disordered" evidence="2">
    <location>
        <begin position="433"/>
        <end position="486"/>
    </location>
</feature>
<evidence type="ECO:0000313" key="3">
    <source>
        <dbReference type="EMBL" id="KIO17094.1"/>
    </source>
</evidence>
<dbReference type="HOGENOM" id="CLU_454315_0_0_1"/>
<feature type="region of interest" description="Disordered" evidence="2">
    <location>
        <begin position="386"/>
        <end position="418"/>
    </location>
</feature>
<dbReference type="EMBL" id="KN823431">
    <property type="protein sequence ID" value="KIO17094.1"/>
    <property type="molecule type" value="Genomic_DNA"/>
</dbReference>
<feature type="compositionally biased region" description="Gly residues" evidence="2">
    <location>
        <begin position="591"/>
        <end position="601"/>
    </location>
</feature>
<proteinExistence type="predicted"/>
<feature type="region of interest" description="Disordered" evidence="2">
    <location>
        <begin position="555"/>
        <end position="601"/>
    </location>
</feature>
<protein>
    <submittedName>
        <fullName evidence="3">Uncharacterized protein</fullName>
    </submittedName>
</protein>
<dbReference type="OrthoDB" id="2565072at2759"/>
<keyword evidence="4" id="KW-1185">Reference proteome</keyword>
<feature type="region of interest" description="Disordered" evidence="2">
    <location>
        <begin position="48"/>
        <end position="326"/>
    </location>
</feature>
<feature type="compositionally biased region" description="Polar residues" evidence="2">
    <location>
        <begin position="455"/>
        <end position="486"/>
    </location>
</feature>